<evidence type="ECO:0000313" key="1">
    <source>
        <dbReference type="EMBL" id="KAF0764355.1"/>
    </source>
</evidence>
<accession>A0A6G0Z2B2</accession>
<gene>
    <name evidence="1" type="ORF">FWK35_00023612</name>
</gene>
<evidence type="ECO:0000313" key="2">
    <source>
        <dbReference type="Proteomes" id="UP000478052"/>
    </source>
</evidence>
<dbReference type="EMBL" id="VUJU01001655">
    <property type="protein sequence ID" value="KAF0764355.1"/>
    <property type="molecule type" value="Genomic_DNA"/>
</dbReference>
<name>A0A6G0Z2B2_APHCR</name>
<dbReference type="AlphaFoldDB" id="A0A6G0Z2B2"/>
<comment type="caution">
    <text evidence="1">The sequence shown here is derived from an EMBL/GenBank/DDBJ whole genome shotgun (WGS) entry which is preliminary data.</text>
</comment>
<keyword evidence="2" id="KW-1185">Reference proteome</keyword>
<sequence length="60" mass="6846">MKTVQEEAHYKRFHNCLSSNFNPLIRDLAVPTIPGNPPNANVVMTFSSPPSKFKIYIKKK</sequence>
<dbReference type="Proteomes" id="UP000478052">
    <property type="component" value="Unassembled WGS sequence"/>
</dbReference>
<proteinExistence type="predicted"/>
<reference evidence="1 2" key="1">
    <citation type="submission" date="2019-08" db="EMBL/GenBank/DDBJ databases">
        <title>Whole genome of Aphis craccivora.</title>
        <authorList>
            <person name="Voronova N.V."/>
            <person name="Shulinski R.S."/>
            <person name="Bandarenka Y.V."/>
            <person name="Zhorov D.G."/>
            <person name="Warner D."/>
        </authorList>
    </citation>
    <scope>NUCLEOTIDE SEQUENCE [LARGE SCALE GENOMIC DNA]</scope>
    <source>
        <strain evidence="1">180601</strain>
        <tissue evidence="1">Whole Body</tissue>
    </source>
</reference>
<organism evidence="1 2">
    <name type="scientific">Aphis craccivora</name>
    <name type="common">Cowpea aphid</name>
    <dbReference type="NCBI Taxonomy" id="307492"/>
    <lineage>
        <taxon>Eukaryota</taxon>
        <taxon>Metazoa</taxon>
        <taxon>Ecdysozoa</taxon>
        <taxon>Arthropoda</taxon>
        <taxon>Hexapoda</taxon>
        <taxon>Insecta</taxon>
        <taxon>Pterygota</taxon>
        <taxon>Neoptera</taxon>
        <taxon>Paraneoptera</taxon>
        <taxon>Hemiptera</taxon>
        <taxon>Sternorrhyncha</taxon>
        <taxon>Aphidomorpha</taxon>
        <taxon>Aphidoidea</taxon>
        <taxon>Aphididae</taxon>
        <taxon>Aphidini</taxon>
        <taxon>Aphis</taxon>
        <taxon>Aphis</taxon>
    </lineage>
</organism>
<protein>
    <submittedName>
        <fullName evidence="1">Formin-like protein 2</fullName>
    </submittedName>
</protein>